<sequence length="155" mass="15711">MLWPLWLRMYMAVVSPDLQSSAAASSASFARSMSALAGAAAATAVLGAGVLGAGVVGMSSPAYAAPGKSVSSCVKTRTFNQAGGYTVQVRNTCKKSVKVKVIMRLGKDSKYTTIKKGAATSTTGRTGSARGSPPSGADAVRTGMTQRGRGEGVTE</sequence>
<dbReference type="RefSeq" id="WP_279926085.1">
    <property type="nucleotide sequence ID" value="NZ_JARWBG010000002.1"/>
</dbReference>
<dbReference type="Proteomes" id="UP001223144">
    <property type="component" value="Unassembled WGS sequence"/>
</dbReference>
<dbReference type="InterPro" id="IPR036379">
    <property type="entry name" value="A-amylase_inhib_sf"/>
</dbReference>
<reference evidence="2 3" key="1">
    <citation type="submission" date="2023-04" db="EMBL/GenBank/DDBJ databases">
        <title>Streptomyces chengmaiensis sp. nov. isolated from the stem of mangrove plant in Hainan.</title>
        <authorList>
            <person name="Huang X."/>
            <person name="Zhou S."/>
            <person name="Chu X."/>
            <person name="Xie Y."/>
            <person name="Lin Y."/>
        </authorList>
    </citation>
    <scope>NUCLEOTIDE SEQUENCE [LARGE SCALE GENOMIC DNA]</scope>
    <source>
        <strain evidence="2 3">HNM0663</strain>
    </source>
</reference>
<keyword evidence="3" id="KW-1185">Reference proteome</keyword>
<protein>
    <submittedName>
        <fullName evidence="2">Uncharacterized protein</fullName>
    </submittedName>
</protein>
<evidence type="ECO:0000256" key="1">
    <source>
        <dbReference type="SAM" id="MobiDB-lite"/>
    </source>
</evidence>
<organism evidence="2 3">
    <name type="scientific">Streptomyces chengmaiensis</name>
    <dbReference type="NCBI Taxonomy" id="3040919"/>
    <lineage>
        <taxon>Bacteria</taxon>
        <taxon>Bacillati</taxon>
        <taxon>Actinomycetota</taxon>
        <taxon>Actinomycetes</taxon>
        <taxon>Kitasatosporales</taxon>
        <taxon>Streptomycetaceae</taxon>
        <taxon>Streptomyces</taxon>
    </lineage>
</organism>
<evidence type="ECO:0000313" key="3">
    <source>
        <dbReference type="Proteomes" id="UP001223144"/>
    </source>
</evidence>
<gene>
    <name evidence="2" type="ORF">QCN29_03150</name>
</gene>
<comment type="caution">
    <text evidence="2">The sequence shown here is derived from an EMBL/GenBank/DDBJ whole genome shotgun (WGS) entry which is preliminary data.</text>
</comment>
<evidence type="ECO:0000313" key="2">
    <source>
        <dbReference type="EMBL" id="MDH2387801.1"/>
    </source>
</evidence>
<proteinExistence type="predicted"/>
<accession>A0ABT6HGV4</accession>
<dbReference type="Gene3D" id="2.60.40.20">
    <property type="entry name" value="Alpha-amylase inhibitor"/>
    <property type="match status" value="1"/>
</dbReference>
<name>A0ABT6HGV4_9ACTN</name>
<feature type="region of interest" description="Disordered" evidence="1">
    <location>
        <begin position="116"/>
        <end position="155"/>
    </location>
</feature>
<feature type="compositionally biased region" description="Low complexity" evidence="1">
    <location>
        <begin position="117"/>
        <end position="132"/>
    </location>
</feature>
<dbReference type="EMBL" id="JARWBG010000002">
    <property type="protein sequence ID" value="MDH2387801.1"/>
    <property type="molecule type" value="Genomic_DNA"/>
</dbReference>